<dbReference type="Gene3D" id="1.10.8.60">
    <property type="match status" value="1"/>
</dbReference>
<gene>
    <name evidence="2" type="ORF">HPB51_021516</name>
</gene>
<dbReference type="InterPro" id="IPR024639">
    <property type="entry name" value="DNA_pol_e_bsu_N"/>
</dbReference>
<protein>
    <recommendedName>
        <fullName evidence="1">DNA polymerase epsilon subunit B N-terminal domain-containing protein</fullName>
    </recommendedName>
</protein>
<evidence type="ECO:0000313" key="3">
    <source>
        <dbReference type="Proteomes" id="UP000821866"/>
    </source>
</evidence>
<accession>A0A9J6DJL4</accession>
<evidence type="ECO:0000259" key="1">
    <source>
        <dbReference type="Pfam" id="PF12213"/>
    </source>
</evidence>
<proteinExistence type="predicted"/>
<organism evidence="2 3">
    <name type="scientific">Rhipicephalus microplus</name>
    <name type="common">Cattle tick</name>
    <name type="synonym">Boophilus microplus</name>
    <dbReference type="NCBI Taxonomy" id="6941"/>
    <lineage>
        <taxon>Eukaryota</taxon>
        <taxon>Metazoa</taxon>
        <taxon>Ecdysozoa</taxon>
        <taxon>Arthropoda</taxon>
        <taxon>Chelicerata</taxon>
        <taxon>Arachnida</taxon>
        <taxon>Acari</taxon>
        <taxon>Parasitiformes</taxon>
        <taxon>Ixodida</taxon>
        <taxon>Ixodoidea</taxon>
        <taxon>Ixodidae</taxon>
        <taxon>Rhipicephalinae</taxon>
        <taxon>Rhipicephalus</taxon>
        <taxon>Boophilus</taxon>
    </lineage>
</organism>
<comment type="caution">
    <text evidence="2">The sequence shown here is derived from an EMBL/GenBank/DDBJ whole genome shotgun (WGS) entry which is preliminary data.</text>
</comment>
<dbReference type="Pfam" id="PF12213">
    <property type="entry name" value="Dpoe2NT"/>
    <property type="match status" value="1"/>
</dbReference>
<evidence type="ECO:0000313" key="2">
    <source>
        <dbReference type="EMBL" id="KAH8022064.1"/>
    </source>
</evidence>
<dbReference type="EMBL" id="JABSTU010000009">
    <property type="protein sequence ID" value="KAH8022064.1"/>
    <property type="molecule type" value="Genomic_DNA"/>
</dbReference>
<reference evidence="2" key="2">
    <citation type="submission" date="2021-09" db="EMBL/GenBank/DDBJ databases">
        <authorList>
            <person name="Jia N."/>
            <person name="Wang J."/>
            <person name="Shi W."/>
            <person name="Du L."/>
            <person name="Sun Y."/>
            <person name="Zhan W."/>
            <person name="Jiang J."/>
            <person name="Wang Q."/>
            <person name="Zhang B."/>
            <person name="Ji P."/>
            <person name="Sakyi L.B."/>
            <person name="Cui X."/>
            <person name="Yuan T."/>
            <person name="Jiang B."/>
            <person name="Yang W."/>
            <person name="Lam T.T.-Y."/>
            <person name="Chang Q."/>
            <person name="Ding S."/>
            <person name="Wang X."/>
            <person name="Zhu J."/>
            <person name="Ruan X."/>
            <person name="Zhao L."/>
            <person name="Wei J."/>
            <person name="Que T."/>
            <person name="Du C."/>
            <person name="Cheng J."/>
            <person name="Dai P."/>
            <person name="Han X."/>
            <person name="Huang E."/>
            <person name="Gao Y."/>
            <person name="Liu J."/>
            <person name="Shao H."/>
            <person name="Ye R."/>
            <person name="Li L."/>
            <person name="Wei W."/>
            <person name="Wang X."/>
            <person name="Wang C."/>
            <person name="Huo Q."/>
            <person name="Li W."/>
            <person name="Guo W."/>
            <person name="Chen H."/>
            <person name="Chen S."/>
            <person name="Zhou L."/>
            <person name="Zhou L."/>
            <person name="Ni X."/>
            <person name="Tian J."/>
            <person name="Zhou Y."/>
            <person name="Sheng Y."/>
            <person name="Liu T."/>
            <person name="Pan Y."/>
            <person name="Xia L."/>
            <person name="Li J."/>
            <person name="Zhao F."/>
            <person name="Cao W."/>
        </authorList>
    </citation>
    <scope>NUCLEOTIDE SEQUENCE</scope>
    <source>
        <strain evidence="2">Rmic-2018</strain>
        <tissue evidence="2">Larvae</tissue>
    </source>
</reference>
<sequence length="123" mass="14266">MSGKVRSKIIKSFQIRGFTLRSEASKFLLEALTPLDEDRQDLWLKRLLDLLQVQRIDGPFLTKDDILGCIREFERSDSDGTDVRLLVADAFALAPLTYWYMHDFSVILFALALKGEYYTDDER</sequence>
<name>A0A9J6DJL4_RHIMP</name>
<dbReference type="Proteomes" id="UP000821866">
    <property type="component" value="Chromosome 7"/>
</dbReference>
<keyword evidence="3" id="KW-1185">Reference proteome</keyword>
<dbReference type="VEuPathDB" id="VectorBase:LOC119173580"/>
<reference evidence="2" key="1">
    <citation type="journal article" date="2020" name="Cell">
        <title>Large-Scale Comparative Analyses of Tick Genomes Elucidate Their Genetic Diversity and Vector Capacities.</title>
        <authorList>
            <consortium name="Tick Genome and Microbiome Consortium (TIGMIC)"/>
            <person name="Jia N."/>
            <person name="Wang J."/>
            <person name="Shi W."/>
            <person name="Du L."/>
            <person name="Sun Y."/>
            <person name="Zhan W."/>
            <person name="Jiang J.F."/>
            <person name="Wang Q."/>
            <person name="Zhang B."/>
            <person name="Ji P."/>
            <person name="Bell-Sakyi L."/>
            <person name="Cui X.M."/>
            <person name="Yuan T.T."/>
            <person name="Jiang B.G."/>
            <person name="Yang W.F."/>
            <person name="Lam T.T."/>
            <person name="Chang Q.C."/>
            <person name="Ding S.J."/>
            <person name="Wang X.J."/>
            <person name="Zhu J.G."/>
            <person name="Ruan X.D."/>
            <person name="Zhao L."/>
            <person name="Wei J.T."/>
            <person name="Ye R.Z."/>
            <person name="Que T.C."/>
            <person name="Du C.H."/>
            <person name="Zhou Y.H."/>
            <person name="Cheng J.X."/>
            <person name="Dai P.F."/>
            <person name="Guo W.B."/>
            <person name="Han X.H."/>
            <person name="Huang E.J."/>
            <person name="Li L.F."/>
            <person name="Wei W."/>
            <person name="Gao Y.C."/>
            <person name="Liu J.Z."/>
            <person name="Shao H.Z."/>
            <person name="Wang X."/>
            <person name="Wang C.C."/>
            <person name="Yang T.C."/>
            <person name="Huo Q.B."/>
            <person name="Li W."/>
            <person name="Chen H.Y."/>
            <person name="Chen S.E."/>
            <person name="Zhou L.G."/>
            <person name="Ni X.B."/>
            <person name="Tian J.H."/>
            <person name="Sheng Y."/>
            <person name="Liu T."/>
            <person name="Pan Y.S."/>
            <person name="Xia L.Y."/>
            <person name="Li J."/>
            <person name="Zhao F."/>
            <person name="Cao W.C."/>
        </authorList>
    </citation>
    <scope>NUCLEOTIDE SEQUENCE</scope>
    <source>
        <strain evidence="2">Rmic-2018</strain>
    </source>
</reference>
<dbReference type="AlphaFoldDB" id="A0A9J6DJL4"/>
<feature type="domain" description="DNA polymerase epsilon subunit B N-terminal" evidence="1">
    <location>
        <begin position="4"/>
        <end position="63"/>
    </location>
</feature>